<feature type="chain" id="PRO_5022751112" description="Secreted protein" evidence="1">
    <location>
        <begin position="17"/>
        <end position="80"/>
    </location>
</feature>
<name>A0A5D2YG82_GOSMU</name>
<keyword evidence="1" id="KW-0732">Signal</keyword>
<accession>A0A5D2YG82</accession>
<dbReference type="EMBL" id="CM017642">
    <property type="protein sequence ID" value="TYJ25044.1"/>
    <property type="molecule type" value="Genomic_DNA"/>
</dbReference>
<keyword evidence="3" id="KW-1185">Reference proteome</keyword>
<evidence type="ECO:0000313" key="2">
    <source>
        <dbReference type="EMBL" id="TYJ25044.1"/>
    </source>
</evidence>
<proteinExistence type="predicted"/>
<dbReference type="AlphaFoldDB" id="A0A5D2YG82"/>
<dbReference type="Proteomes" id="UP000323597">
    <property type="component" value="Chromosome A07"/>
</dbReference>
<evidence type="ECO:0008006" key="4">
    <source>
        <dbReference type="Google" id="ProtNLM"/>
    </source>
</evidence>
<feature type="signal peptide" evidence="1">
    <location>
        <begin position="1"/>
        <end position="16"/>
    </location>
</feature>
<evidence type="ECO:0000256" key="1">
    <source>
        <dbReference type="SAM" id="SignalP"/>
    </source>
</evidence>
<gene>
    <name evidence="2" type="ORF">E1A91_A07G021500v1</name>
</gene>
<reference evidence="2 3" key="1">
    <citation type="submission" date="2019-07" db="EMBL/GenBank/DDBJ databases">
        <title>WGS assembly of Gossypium mustelinum.</title>
        <authorList>
            <person name="Chen Z.J."/>
            <person name="Sreedasyam A."/>
            <person name="Ando A."/>
            <person name="Song Q."/>
            <person name="De L."/>
            <person name="Hulse-Kemp A."/>
            <person name="Ding M."/>
            <person name="Ye W."/>
            <person name="Kirkbride R."/>
            <person name="Jenkins J."/>
            <person name="Plott C."/>
            <person name="Lovell J."/>
            <person name="Lin Y.-M."/>
            <person name="Vaughn R."/>
            <person name="Liu B."/>
            <person name="Li W."/>
            <person name="Simpson S."/>
            <person name="Scheffler B."/>
            <person name="Saski C."/>
            <person name="Grover C."/>
            <person name="Hu G."/>
            <person name="Conover J."/>
            <person name="Carlson J."/>
            <person name="Shu S."/>
            <person name="Boston L."/>
            <person name="Williams M."/>
            <person name="Peterson D."/>
            <person name="Mcgee K."/>
            <person name="Jones D."/>
            <person name="Wendel J."/>
            <person name="Stelly D."/>
            <person name="Grimwood J."/>
            <person name="Schmutz J."/>
        </authorList>
    </citation>
    <scope>NUCLEOTIDE SEQUENCE [LARGE SCALE GENOMIC DNA]</scope>
    <source>
        <strain evidence="2">1408120.09</strain>
    </source>
</reference>
<evidence type="ECO:0000313" key="3">
    <source>
        <dbReference type="Proteomes" id="UP000323597"/>
    </source>
</evidence>
<protein>
    <recommendedName>
        <fullName evidence="4">Secreted protein</fullName>
    </recommendedName>
</protein>
<organism evidence="2 3">
    <name type="scientific">Gossypium mustelinum</name>
    <name type="common">Cotton</name>
    <name type="synonym">Gossypium caicoense</name>
    <dbReference type="NCBI Taxonomy" id="34275"/>
    <lineage>
        <taxon>Eukaryota</taxon>
        <taxon>Viridiplantae</taxon>
        <taxon>Streptophyta</taxon>
        <taxon>Embryophyta</taxon>
        <taxon>Tracheophyta</taxon>
        <taxon>Spermatophyta</taxon>
        <taxon>Magnoliopsida</taxon>
        <taxon>eudicotyledons</taxon>
        <taxon>Gunneridae</taxon>
        <taxon>Pentapetalae</taxon>
        <taxon>rosids</taxon>
        <taxon>malvids</taxon>
        <taxon>Malvales</taxon>
        <taxon>Malvaceae</taxon>
        <taxon>Malvoideae</taxon>
        <taxon>Gossypium</taxon>
    </lineage>
</organism>
<sequence length="80" mass="9115">MFLCFLVFFCWSGVRSTEGRRAFLVKGRQTSRRGASRRGSLTWLESSDARNLKVFGYLKIFKYLGHVGPCNFGLSLFLGL</sequence>